<comment type="subcellular location">
    <subcellularLocation>
        <location evidence="1 12">Endoplasmic reticulum membrane</location>
        <topology evidence="1 12">Multi-pass membrane protein</topology>
    </subcellularLocation>
</comment>
<organism evidence="14 15">
    <name type="scientific">Sporothrix bragantina</name>
    <dbReference type="NCBI Taxonomy" id="671064"/>
    <lineage>
        <taxon>Eukaryota</taxon>
        <taxon>Fungi</taxon>
        <taxon>Dikarya</taxon>
        <taxon>Ascomycota</taxon>
        <taxon>Pezizomycotina</taxon>
        <taxon>Sordariomycetes</taxon>
        <taxon>Sordariomycetidae</taxon>
        <taxon>Ophiostomatales</taxon>
        <taxon>Ophiostomataceae</taxon>
        <taxon>Sporothrix</taxon>
    </lineage>
</organism>
<feature type="transmembrane region" description="Helical" evidence="12">
    <location>
        <begin position="683"/>
        <end position="702"/>
    </location>
</feature>
<dbReference type="PANTHER" id="PTHR23072:SF0">
    <property type="entry name" value="GPI ETHANOLAMINE PHOSPHATE TRANSFERASE 2"/>
    <property type="match status" value="1"/>
</dbReference>
<evidence type="ECO:0000256" key="12">
    <source>
        <dbReference type="RuleBase" id="RU367106"/>
    </source>
</evidence>
<dbReference type="InterPro" id="IPR039527">
    <property type="entry name" value="PIGG/GPI7"/>
</dbReference>
<keyword evidence="5 12" id="KW-0337">GPI-anchor biosynthesis</keyword>
<dbReference type="Pfam" id="PF19316">
    <property type="entry name" value="PIGO_PIGG"/>
    <property type="match status" value="1"/>
</dbReference>
<dbReference type="Pfam" id="PF01663">
    <property type="entry name" value="Phosphodiest"/>
    <property type="match status" value="1"/>
</dbReference>
<evidence type="ECO:0000256" key="5">
    <source>
        <dbReference type="ARBA" id="ARBA00022502"/>
    </source>
</evidence>
<dbReference type="EMBL" id="CAWUHC010000044">
    <property type="protein sequence ID" value="CAK7223497.1"/>
    <property type="molecule type" value="Genomic_DNA"/>
</dbReference>
<keyword evidence="9 12" id="KW-1133">Transmembrane helix</keyword>
<dbReference type="InterPro" id="IPR002591">
    <property type="entry name" value="Phosphodiest/P_Trfase"/>
</dbReference>
<feature type="transmembrane region" description="Helical" evidence="12">
    <location>
        <begin position="458"/>
        <end position="480"/>
    </location>
</feature>
<feature type="transmembrane region" description="Helical" evidence="12">
    <location>
        <begin position="896"/>
        <end position="921"/>
    </location>
</feature>
<dbReference type="CDD" id="cd16024">
    <property type="entry name" value="GPI_EPT_2"/>
    <property type="match status" value="1"/>
</dbReference>
<dbReference type="InterPro" id="IPR045687">
    <property type="entry name" value="PIGG/GPI7_C"/>
</dbReference>
<evidence type="ECO:0000313" key="15">
    <source>
        <dbReference type="Proteomes" id="UP001642406"/>
    </source>
</evidence>
<keyword evidence="15" id="KW-1185">Reference proteome</keyword>
<comment type="similarity">
    <text evidence="3 12">Belongs to the PIGG/PIGN/PIGO family. PIGG subfamily.</text>
</comment>
<dbReference type="SUPFAM" id="SSF53649">
    <property type="entry name" value="Alkaline phosphatase-like"/>
    <property type="match status" value="1"/>
</dbReference>
<dbReference type="Proteomes" id="UP001642406">
    <property type="component" value="Unassembled WGS sequence"/>
</dbReference>
<feature type="domain" description="GPI ethanolamine phosphate transferase 2 C-terminal" evidence="13">
    <location>
        <begin position="450"/>
        <end position="922"/>
    </location>
</feature>
<feature type="transmembrane region" description="Helical" evidence="12">
    <location>
        <begin position="626"/>
        <end position="645"/>
    </location>
</feature>
<keyword evidence="11" id="KW-0325">Glycoprotein</keyword>
<reference evidence="14 15" key="1">
    <citation type="submission" date="2024-01" db="EMBL/GenBank/DDBJ databases">
        <authorList>
            <person name="Allen C."/>
            <person name="Tagirdzhanova G."/>
        </authorList>
    </citation>
    <scope>NUCLEOTIDE SEQUENCE [LARGE SCALE GENOMIC DNA]</scope>
</reference>
<evidence type="ECO:0000313" key="14">
    <source>
        <dbReference type="EMBL" id="CAK7223497.1"/>
    </source>
</evidence>
<keyword evidence="6 12" id="KW-0808">Transferase</keyword>
<proteinExistence type="inferred from homology"/>
<dbReference type="Gene3D" id="3.40.720.10">
    <property type="entry name" value="Alkaline Phosphatase, subunit A"/>
    <property type="match status" value="1"/>
</dbReference>
<feature type="transmembrane region" description="Helical" evidence="12">
    <location>
        <begin position="861"/>
        <end position="884"/>
    </location>
</feature>
<feature type="transmembrane region" description="Helical" evidence="12">
    <location>
        <begin position="519"/>
        <end position="541"/>
    </location>
</feature>
<dbReference type="InterPro" id="IPR037674">
    <property type="entry name" value="PIG-G_N"/>
</dbReference>
<dbReference type="InterPro" id="IPR017850">
    <property type="entry name" value="Alkaline_phosphatase_core_sf"/>
</dbReference>
<comment type="caution">
    <text evidence="14">The sequence shown here is derived from an EMBL/GenBank/DDBJ whole genome shotgun (WGS) entry which is preliminary data.</text>
</comment>
<evidence type="ECO:0000256" key="6">
    <source>
        <dbReference type="ARBA" id="ARBA00022679"/>
    </source>
</evidence>
<evidence type="ECO:0000256" key="11">
    <source>
        <dbReference type="ARBA" id="ARBA00023180"/>
    </source>
</evidence>
<feature type="transmembrane region" description="Helical" evidence="12">
    <location>
        <begin position="492"/>
        <end position="513"/>
    </location>
</feature>
<evidence type="ECO:0000256" key="4">
    <source>
        <dbReference type="ARBA" id="ARBA00020830"/>
    </source>
</evidence>
<evidence type="ECO:0000256" key="1">
    <source>
        <dbReference type="ARBA" id="ARBA00004477"/>
    </source>
</evidence>
<evidence type="ECO:0000256" key="3">
    <source>
        <dbReference type="ARBA" id="ARBA00005315"/>
    </source>
</evidence>
<accession>A0ABP0BUT0</accession>
<keyword evidence="10 12" id="KW-0472">Membrane</keyword>
<evidence type="ECO:0000256" key="2">
    <source>
        <dbReference type="ARBA" id="ARBA00004687"/>
    </source>
</evidence>
<keyword evidence="7 12" id="KW-0812">Transmembrane</keyword>
<evidence type="ECO:0000256" key="7">
    <source>
        <dbReference type="ARBA" id="ARBA00022692"/>
    </source>
</evidence>
<evidence type="ECO:0000259" key="13">
    <source>
        <dbReference type="Pfam" id="PF19316"/>
    </source>
</evidence>
<keyword evidence="8 12" id="KW-0256">Endoplasmic reticulum</keyword>
<protein>
    <recommendedName>
        <fullName evidence="4 12">GPI ethanolamine phosphate transferase 2</fullName>
    </recommendedName>
</protein>
<feature type="transmembrane region" description="Helical" evidence="12">
    <location>
        <begin position="597"/>
        <end position="619"/>
    </location>
</feature>
<feature type="transmembrane region" description="Helical" evidence="12">
    <location>
        <begin position="770"/>
        <end position="789"/>
    </location>
</feature>
<evidence type="ECO:0000256" key="8">
    <source>
        <dbReference type="ARBA" id="ARBA00022824"/>
    </source>
</evidence>
<comment type="pathway">
    <text evidence="2 12">Glycolipid biosynthesis; glycosylphosphatidylinositol-anchor biosynthesis.</text>
</comment>
<gene>
    <name evidence="14" type="primary">LAS21</name>
    <name evidence="14" type="ORF">SBRCBS47491_005225</name>
</gene>
<sequence length="924" mass="99259">MGTQNAAGTPMLAVVLLLAANLLIPLAIGIFGKGFFPYKPLLPGLAQYEDHGFGSPAPAPFDRVVFMVVDALRSDFVYVAGSGFEFTQSLIRGGAAVPFTAHATSPTVTMPRIKAITTGSTPSFLDVVLNVDEGDKSSSLASQDTWLAQIKAKQKGKLVLYGDDTWLKLFPDTFDRADGTSSFFVADFTEVDNNVTRHVPDELRKTDWSLMVLHYLGLDHIGHKGGPRSPNMVPKQREMDGIVRVIYEALETEPHLDSTLLVLLGDHGMNDAGNHGASSAGETSPALVFVSPKFGAITADAHIPSPLGERDDFQFYRTVEQSDLAPTLGALLGFPTPKNNLGAFITAFLPMWPSKRDQVQILMHNAHQILQVLEAAFGAEAFAEGAVENCGKPQDDIQEIACGWHEIARSAPRLKTEEDEDSMDLEGYALWVKMTATWLRNAQQTMSGMASNYDIPKLGLGLGAAAGAMVLAIGASYTLISRGGAGSSTRGELVPFALINITYGIMMFASSYVEEEHHFWYWSTSAWLGLLGWRSLSSAVTGSESQARQKRQGVFAATVAIAIAFTSIRLLRGWNQTGQKFAGEPDFVKTFLQPNPLLLWTLVTATYAVIGLELVSAFASVYSPAIAAPAVSVLVLMALSFKLVFTFEDSPEIVGSFASTLVELITRLDGGSSTDSVTLITRARIVFVGLAVATAAAIYGIVVARKQQKLTKKPSSLHVLLSLYTLLAVTQSRTANIPLFLLFGLVYRFLSKQIRQGRRFTPADITTATLLLQYASFFAFGGTNAISSVDLSSAYNGISGFSAAAVGVLIFVSNWAGSIYWAIASVLLLLQLRQNTIPTAAAGSPVSSPAPPPSNPWLQHASLLTVFAAASAVAVMAACTALRTHLFVWTVFSPKYLYCIAWSLAMHLSVNLGLGGVLYLLGTP</sequence>
<feature type="transmembrane region" description="Helical" evidence="12">
    <location>
        <begin position="801"/>
        <end position="823"/>
    </location>
</feature>
<evidence type="ECO:0000256" key="10">
    <source>
        <dbReference type="ARBA" id="ARBA00023136"/>
    </source>
</evidence>
<feature type="transmembrane region" description="Helical" evidence="12">
    <location>
        <begin position="553"/>
        <end position="571"/>
    </location>
</feature>
<evidence type="ECO:0000256" key="9">
    <source>
        <dbReference type="ARBA" id="ARBA00022989"/>
    </source>
</evidence>
<name>A0ABP0BUT0_9PEZI</name>
<dbReference type="PANTHER" id="PTHR23072">
    <property type="entry name" value="PHOSPHATIDYLINOSITOL GLYCAN-RELATED"/>
    <property type="match status" value="1"/>
</dbReference>
<comment type="function">
    <text evidence="12">Ethanolamine phosphate transferase involved in glycosylphosphatidylinositol-anchor biosynthesis. Transfers ethanolamine phosphate to the GPI second mannose.</text>
</comment>